<evidence type="ECO:0000256" key="11">
    <source>
        <dbReference type="ARBA" id="ARBA00022741"/>
    </source>
</evidence>
<evidence type="ECO:0000256" key="15">
    <source>
        <dbReference type="ARBA" id="ARBA00023026"/>
    </source>
</evidence>
<dbReference type="InterPro" id="IPR000700">
    <property type="entry name" value="PAS-assoc_C"/>
</dbReference>
<dbReference type="InterPro" id="IPR036890">
    <property type="entry name" value="HATPase_C_sf"/>
</dbReference>
<evidence type="ECO:0000259" key="19">
    <source>
        <dbReference type="PROSITE" id="PS50112"/>
    </source>
</evidence>
<keyword evidence="12 21" id="KW-0418">Kinase</keyword>
<keyword evidence="6" id="KW-0716">Sensory transduction</keyword>
<evidence type="ECO:0000256" key="14">
    <source>
        <dbReference type="ARBA" id="ARBA00022991"/>
    </source>
</evidence>
<sequence length="625" mass="67836">MKTADRTRWRTSVLEMFAAGSWLDLLPIGIYVCDKDGCVLQFNAHAARLWGRKPALKDPSERFSGSYRLFRTEDGSRMTPEDTPMAEVLRTGVGVRDKTVEIERPDGTRITVLANIEPVFDDDGNLEGAINSFQDISELKRALERVELSEKKLHAVFDALPAAVYTTDTDGKLTFYNKASVQMVGREPRLGEDQWCCSSKLFSPDGSAMSHDEYPMAVALHEKRPLTEAEVIIERPDGEQVPILAYTTPIFDAVGRLTGGVNVLVDITERKKAQEAQSFLIDELNHRVKNTLATVQSIAGQSFKSATSPADFVEKFSGRVQSLANTHTILTQETWRGAELGRLIGGQVILHEADRARVDTSGPSVTLAAQPALHLALLLHELAANARRYGALSVSEGRLDLTWRVDGDASPILILDWQESGGPPVVTPATRGFGSTLIESGLAAYGGMAELRFEAEGFGCRISLPLTGLSVPARKDVEIDNGFSRSIAAVAVGQSEVSDMAGTRVLVVEDEPLVAIDIEDCLKEAGCSVLGPAANAEQAMRLIQNETFDIALMDANLAGTRVDELAQTLKARGIPFAFVSGYGREGLPAGFQEALLVSKPFNSRQLIGAVESLRERLAEGTERPA</sequence>
<dbReference type="PANTHER" id="PTHR41523:SF8">
    <property type="entry name" value="ETHYLENE RESPONSE SENSOR PROTEIN"/>
    <property type="match status" value="1"/>
</dbReference>
<feature type="domain" description="PAS" evidence="19">
    <location>
        <begin position="149"/>
        <end position="188"/>
    </location>
</feature>
<dbReference type="EC" id="2.7.13.3" evidence="2"/>
<dbReference type="Gene3D" id="3.30.565.10">
    <property type="entry name" value="Histidine kinase-like ATPase, C-terminal domain"/>
    <property type="match status" value="1"/>
</dbReference>
<dbReference type="KEGG" id="fiy:BN1229_v1_0544"/>
<dbReference type="SMART" id="SM00448">
    <property type="entry name" value="REC"/>
    <property type="match status" value="1"/>
</dbReference>
<evidence type="ECO:0000313" key="22">
    <source>
        <dbReference type="Proteomes" id="UP000033187"/>
    </source>
</evidence>
<evidence type="ECO:0000256" key="12">
    <source>
        <dbReference type="ARBA" id="ARBA00022777"/>
    </source>
</evidence>
<dbReference type="InterPro" id="IPR035965">
    <property type="entry name" value="PAS-like_dom_sf"/>
</dbReference>
<evidence type="ECO:0000256" key="16">
    <source>
        <dbReference type="ARBA" id="ARBA00023170"/>
    </source>
</evidence>
<dbReference type="SMART" id="SM00911">
    <property type="entry name" value="HWE_HK"/>
    <property type="match status" value="1"/>
</dbReference>
<keyword evidence="9" id="KW-0808">Transferase</keyword>
<dbReference type="Proteomes" id="UP000033187">
    <property type="component" value="Chromosome 1"/>
</dbReference>
<dbReference type="InterPro" id="IPR000014">
    <property type="entry name" value="PAS"/>
</dbReference>
<dbReference type="InterPro" id="IPR001610">
    <property type="entry name" value="PAC"/>
</dbReference>
<protein>
    <recommendedName>
        <fullName evidence="3">Blue-light-activated histidine kinase</fullName>
        <ecNumber evidence="2">2.7.13.3</ecNumber>
    </recommendedName>
</protein>
<comment type="catalytic activity">
    <reaction evidence="1">
        <text>ATP + protein L-histidine = ADP + protein N-phospho-L-histidine.</text>
        <dbReference type="EC" id="2.7.13.3"/>
    </reaction>
</comment>
<dbReference type="GO" id="GO:0004673">
    <property type="term" value="F:protein histidine kinase activity"/>
    <property type="evidence" value="ECO:0007669"/>
    <property type="project" value="UniProtKB-EC"/>
</dbReference>
<keyword evidence="15" id="KW-0843">Virulence</keyword>
<dbReference type="PROSITE" id="PS50112">
    <property type="entry name" value="PAS"/>
    <property type="match status" value="1"/>
</dbReference>
<dbReference type="EMBL" id="LN829119">
    <property type="protein sequence ID" value="CPR15875.1"/>
    <property type="molecule type" value="Genomic_DNA"/>
</dbReference>
<dbReference type="SMART" id="SM00086">
    <property type="entry name" value="PAC"/>
    <property type="match status" value="2"/>
</dbReference>
<reference evidence="22" key="1">
    <citation type="submission" date="2015-02" db="EMBL/GenBank/DDBJ databases">
        <authorList>
            <person name="Chooi Y.-H."/>
        </authorList>
    </citation>
    <scope>NUCLEOTIDE SEQUENCE [LARGE SCALE GENOMIC DNA]</scope>
    <source>
        <strain evidence="22">strain Y</strain>
    </source>
</reference>
<evidence type="ECO:0000259" key="20">
    <source>
        <dbReference type="PROSITE" id="PS50113"/>
    </source>
</evidence>
<feature type="domain" description="PAC" evidence="20">
    <location>
        <begin position="96"/>
        <end position="148"/>
    </location>
</feature>
<evidence type="ECO:0000259" key="18">
    <source>
        <dbReference type="PROSITE" id="PS50110"/>
    </source>
</evidence>
<keyword evidence="13" id="KW-0067">ATP-binding</keyword>
<dbReference type="GO" id="GO:0009881">
    <property type="term" value="F:photoreceptor activity"/>
    <property type="evidence" value="ECO:0007669"/>
    <property type="project" value="UniProtKB-KW"/>
</dbReference>
<dbReference type="PROSITE" id="PS50110">
    <property type="entry name" value="RESPONSE_REGULATORY"/>
    <property type="match status" value="1"/>
</dbReference>
<keyword evidence="10" id="KW-0677">Repeat</keyword>
<dbReference type="Pfam" id="PF08448">
    <property type="entry name" value="PAS_4"/>
    <property type="match status" value="1"/>
</dbReference>
<evidence type="ECO:0000256" key="9">
    <source>
        <dbReference type="ARBA" id="ARBA00022679"/>
    </source>
</evidence>
<dbReference type="CDD" id="cd00130">
    <property type="entry name" value="PAS"/>
    <property type="match status" value="2"/>
</dbReference>
<evidence type="ECO:0000256" key="6">
    <source>
        <dbReference type="ARBA" id="ARBA00022606"/>
    </source>
</evidence>
<dbReference type="PROSITE" id="PS50113">
    <property type="entry name" value="PAC"/>
    <property type="match status" value="2"/>
</dbReference>
<dbReference type="GO" id="GO:0005524">
    <property type="term" value="F:ATP binding"/>
    <property type="evidence" value="ECO:0007669"/>
    <property type="project" value="UniProtKB-KW"/>
</dbReference>
<feature type="domain" description="Response regulatory" evidence="18">
    <location>
        <begin position="504"/>
        <end position="614"/>
    </location>
</feature>
<evidence type="ECO:0000256" key="1">
    <source>
        <dbReference type="ARBA" id="ARBA00000085"/>
    </source>
</evidence>
<gene>
    <name evidence="21" type="ORF">YBN1229_v1_0544</name>
</gene>
<evidence type="ECO:0000256" key="3">
    <source>
        <dbReference type="ARBA" id="ARBA00021740"/>
    </source>
</evidence>
<dbReference type="GO" id="GO:0000160">
    <property type="term" value="P:phosphorelay signal transduction system"/>
    <property type="evidence" value="ECO:0007669"/>
    <property type="project" value="InterPro"/>
</dbReference>
<feature type="domain" description="PAC" evidence="20">
    <location>
        <begin position="227"/>
        <end position="279"/>
    </location>
</feature>
<dbReference type="InterPro" id="IPR011102">
    <property type="entry name" value="Sig_transdc_His_kinase_HWE"/>
</dbReference>
<name>A0A0D6JBY0_9HYPH</name>
<keyword evidence="5 17" id="KW-0597">Phosphoprotein</keyword>
<dbReference type="SUPFAM" id="SSF55785">
    <property type="entry name" value="PYP-like sensor domain (PAS domain)"/>
    <property type="match status" value="2"/>
</dbReference>
<evidence type="ECO:0000256" key="8">
    <source>
        <dbReference type="ARBA" id="ARBA00022643"/>
    </source>
</evidence>
<evidence type="ECO:0000256" key="4">
    <source>
        <dbReference type="ARBA" id="ARBA00022543"/>
    </source>
</evidence>
<keyword evidence="8" id="KW-0288">FMN</keyword>
<evidence type="ECO:0000256" key="13">
    <source>
        <dbReference type="ARBA" id="ARBA00022840"/>
    </source>
</evidence>
<dbReference type="PANTHER" id="PTHR41523">
    <property type="entry name" value="TWO-COMPONENT SYSTEM SENSOR PROTEIN"/>
    <property type="match status" value="1"/>
</dbReference>
<dbReference type="Pfam" id="PF00072">
    <property type="entry name" value="Response_reg"/>
    <property type="match status" value="1"/>
</dbReference>
<evidence type="ECO:0000256" key="17">
    <source>
        <dbReference type="PROSITE-ProRule" id="PRU00169"/>
    </source>
</evidence>
<dbReference type="InterPro" id="IPR011006">
    <property type="entry name" value="CheY-like_superfamily"/>
</dbReference>
<keyword evidence="4" id="KW-0600">Photoreceptor protein</keyword>
<evidence type="ECO:0000313" key="21">
    <source>
        <dbReference type="EMBL" id="CPR15875.1"/>
    </source>
</evidence>
<dbReference type="Pfam" id="PF13426">
    <property type="entry name" value="PAS_9"/>
    <property type="match status" value="1"/>
</dbReference>
<proteinExistence type="predicted"/>
<organism evidence="21 22">
    <name type="scientific">Candidatus Filomicrobium marinum</name>
    <dbReference type="NCBI Taxonomy" id="1608628"/>
    <lineage>
        <taxon>Bacteria</taxon>
        <taxon>Pseudomonadati</taxon>
        <taxon>Pseudomonadota</taxon>
        <taxon>Alphaproteobacteria</taxon>
        <taxon>Hyphomicrobiales</taxon>
        <taxon>Hyphomicrobiaceae</taxon>
        <taxon>Filomicrobium</taxon>
    </lineage>
</organism>
<keyword evidence="11" id="KW-0547">Nucleotide-binding</keyword>
<keyword evidence="7" id="KW-0285">Flavoprotein</keyword>
<dbReference type="InterPro" id="IPR001789">
    <property type="entry name" value="Sig_transdc_resp-reg_receiver"/>
</dbReference>
<evidence type="ECO:0000256" key="5">
    <source>
        <dbReference type="ARBA" id="ARBA00022553"/>
    </source>
</evidence>
<dbReference type="NCBIfam" id="TIGR00229">
    <property type="entry name" value="sensory_box"/>
    <property type="match status" value="1"/>
</dbReference>
<keyword evidence="16" id="KW-0675">Receptor</keyword>
<evidence type="ECO:0000256" key="2">
    <source>
        <dbReference type="ARBA" id="ARBA00012438"/>
    </source>
</evidence>
<feature type="modified residue" description="4-aspartylphosphate" evidence="17">
    <location>
        <position position="554"/>
    </location>
</feature>
<dbReference type="RefSeq" id="WP_160298675.1">
    <property type="nucleotide sequence ID" value="NZ_LN829118.1"/>
</dbReference>
<keyword evidence="14" id="KW-0157">Chromophore</keyword>
<dbReference type="InterPro" id="IPR013656">
    <property type="entry name" value="PAS_4"/>
</dbReference>
<dbReference type="Pfam" id="PF07536">
    <property type="entry name" value="HWE_HK"/>
    <property type="match status" value="1"/>
</dbReference>
<evidence type="ECO:0000256" key="10">
    <source>
        <dbReference type="ARBA" id="ARBA00022737"/>
    </source>
</evidence>
<keyword evidence="22" id="KW-1185">Reference proteome</keyword>
<dbReference type="SUPFAM" id="SSF52172">
    <property type="entry name" value="CheY-like"/>
    <property type="match status" value="1"/>
</dbReference>
<accession>A0A0D6JBY0</accession>
<dbReference type="KEGG" id="fil:BN1229_v1_0541"/>
<evidence type="ECO:0000256" key="7">
    <source>
        <dbReference type="ARBA" id="ARBA00022630"/>
    </source>
</evidence>
<dbReference type="AlphaFoldDB" id="A0A0D6JBY0"/>
<dbReference type="Gene3D" id="3.30.450.20">
    <property type="entry name" value="PAS domain"/>
    <property type="match status" value="2"/>
</dbReference>
<dbReference type="Gene3D" id="3.40.50.2300">
    <property type="match status" value="1"/>
</dbReference>